<accession>A0AAU8DMP6</accession>
<feature type="domain" description="ABC3 transporter permease C-terminal" evidence="8">
    <location>
        <begin position="249"/>
        <end position="361"/>
    </location>
</feature>
<evidence type="ECO:0000313" key="10">
    <source>
        <dbReference type="EMBL" id="XCG63443.1"/>
    </source>
</evidence>
<evidence type="ECO:0000256" key="4">
    <source>
        <dbReference type="ARBA" id="ARBA00022989"/>
    </source>
</evidence>
<feature type="domain" description="MacB-like periplasmic core" evidence="9">
    <location>
        <begin position="22"/>
        <end position="209"/>
    </location>
</feature>
<dbReference type="InterPro" id="IPR050250">
    <property type="entry name" value="Macrolide_Exporter_MacB"/>
</dbReference>
<keyword evidence="2" id="KW-1003">Cell membrane</keyword>
<dbReference type="PANTHER" id="PTHR30572:SF4">
    <property type="entry name" value="ABC TRANSPORTER PERMEASE YTRF"/>
    <property type="match status" value="1"/>
</dbReference>
<feature type="domain" description="ABC3 transporter permease C-terminal" evidence="8">
    <location>
        <begin position="692"/>
        <end position="810"/>
    </location>
</feature>
<evidence type="ECO:0000256" key="7">
    <source>
        <dbReference type="SAM" id="Phobius"/>
    </source>
</evidence>
<dbReference type="Pfam" id="PF02687">
    <property type="entry name" value="FtsX"/>
    <property type="match status" value="2"/>
</dbReference>
<dbReference type="RefSeq" id="WP_353649058.1">
    <property type="nucleotide sequence ID" value="NZ_CP159218.1"/>
</dbReference>
<evidence type="ECO:0000259" key="9">
    <source>
        <dbReference type="Pfam" id="PF12704"/>
    </source>
</evidence>
<dbReference type="EMBL" id="CP159218">
    <property type="protein sequence ID" value="XCG63443.1"/>
    <property type="molecule type" value="Genomic_DNA"/>
</dbReference>
<feature type="transmembrane region" description="Helical" evidence="7">
    <location>
        <begin position="467"/>
        <end position="490"/>
    </location>
</feature>
<feature type="transmembrane region" description="Helical" evidence="7">
    <location>
        <begin position="408"/>
        <end position="426"/>
    </location>
</feature>
<reference evidence="10" key="1">
    <citation type="submission" date="2024-05" db="EMBL/GenBank/DDBJ databases">
        <authorList>
            <person name="Cai S.Y."/>
            <person name="Jin L.M."/>
            <person name="Li H.R."/>
        </authorList>
    </citation>
    <scope>NUCLEOTIDE SEQUENCE</scope>
    <source>
        <strain evidence="10">A5-74</strain>
    </source>
</reference>
<evidence type="ECO:0000256" key="5">
    <source>
        <dbReference type="ARBA" id="ARBA00023136"/>
    </source>
</evidence>
<evidence type="ECO:0000256" key="1">
    <source>
        <dbReference type="ARBA" id="ARBA00004651"/>
    </source>
</evidence>
<dbReference type="GO" id="GO:0022857">
    <property type="term" value="F:transmembrane transporter activity"/>
    <property type="evidence" value="ECO:0007669"/>
    <property type="project" value="TreeGrafter"/>
</dbReference>
<feature type="transmembrane region" description="Helical" evidence="7">
    <location>
        <begin position="685"/>
        <end position="713"/>
    </location>
</feature>
<gene>
    <name evidence="10" type="ORF">ABLG96_19975</name>
</gene>
<sequence length="818" mass="80699">MVLWKLVRRQLAHRPRRLISVLVTVVIGVGFTAACITYNATAKASLAHQVAGIGRTADVLIVPAPEVPAKTLLAVSGVAAVESSLSGSTAYRTDAAKGYASIAGVPSPSLRWFTLSAGTWPDDRQVVVGEDFATSAGLRLGSTLTLAGAGTSDQQLTVAGIVAGGGLGGADVFAPPALVQKIPGVNPDLVAVSVADGVDPAQVVTALRAVVPSGVAGGSEVLTGAQFAAERVTAVTDGSDLLGTLLLGFAAIALLVGGIVIANVFTILTTARRRELALLRCIGATSGQVTGQVVLEGLAVGALGSIVGVLAGYGAAAALTTQLGSAQGGVVADVAGLLIALLAGIVITTGAAAFPAIRTGRVAPLAALQPISPEASTRRVGILRVVSGLVLTLGGAGGLLYAASTGSFALALGTAAVSAIGVLLLTRAALPLVMRALGPVARLAGIPGRLATANALRTPGRAAATSAALLVGVALIVTLQVGAASAGATLDRELSQRFPVPLAVTDTRGTALPSSVLQAARVAGLDPGEVRGARLRATAPAGGALTELLGDGPALVIAPSAQALGAAGTTVPDGVVEVPDWWADSGVRNDSRIAFGTGAGRVDLQVRTGHLGDAAGASVLVVNSAVLQRLSSGAPVVALWAAVPAGVDAATADGALRRATSSMPAVEVGGSAAERAMNEDALGTVLTIATALLAVAVLIALVGIASTLALSVLERTRESALLRALGLQRSQLRRMISVEALLLAAVGALTGAALGIGYGLAGSSSVTAEIGRDVVWQVPWGQILLVIGAALVAGLLASALPARTATRVSPAAALAEQG</sequence>
<feature type="transmembrane region" description="Helical" evidence="7">
    <location>
        <begin position="241"/>
        <end position="268"/>
    </location>
</feature>
<dbReference type="InterPro" id="IPR025857">
    <property type="entry name" value="MacB_PCD"/>
</dbReference>
<evidence type="ECO:0000256" key="2">
    <source>
        <dbReference type="ARBA" id="ARBA00022475"/>
    </source>
</evidence>
<dbReference type="PANTHER" id="PTHR30572">
    <property type="entry name" value="MEMBRANE COMPONENT OF TRANSPORTER-RELATED"/>
    <property type="match status" value="1"/>
</dbReference>
<dbReference type="GO" id="GO:0005886">
    <property type="term" value="C:plasma membrane"/>
    <property type="evidence" value="ECO:0007669"/>
    <property type="project" value="UniProtKB-SubCell"/>
</dbReference>
<protein>
    <submittedName>
        <fullName evidence="10">FtsX-like permease family protein</fullName>
    </submittedName>
</protein>
<name>A0AAU8DMP6_9ACTN</name>
<feature type="transmembrane region" description="Helical" evidence="7">
    <location>
        <begin position="334"/>
        <end position="354"/>
    </location>
</feature>
<feature type="transmembrane region" description="Helical" evidence="7">
    <location>
        <begin position="740"/>
        <end position="760"/>
    </location>
</feature>
<keyword evidence="3 7" id="KW-0812">Transmembrane</keyword>
<dbReference type="AlphaFoldDB" id="A0AAU8DMP6"/>
<feature type="transmembrane region" description="Helical" evidence="7">
    <location>
        <begin position="289"/>
        <end position="314"/>
    </location>
</feature>
<keyword evidence="5 7" id="KW-0472">Membrane</keyword>
<dbReference type="PROSITE" id="PS51257">
    <property type="entry name" value="PROKAR_LIPOPROTEIN"/>
    <property type="match status" value="1"/>
</dbReference>
<evidence type="ECO:0000256" key="3">
    <source>
        <dbReference type="ARBA" id="ARBA00022692"/>
    </source>
</evidence>
<feature type="transmembrane region" description="Helical" evidence="7">
    <location>
        <begin position="780"/>
        <end position="800"/>
    </location>
</feature>
<comment type="subcellular location">
    <subcellularLocation>
        <location evidence="1">Cell membrane</location>
        <topology evidence="1">Multi-pass membrane protein</topology>
    </subcellularLocation>
</comment>
<comment type="similarity">
    <text evidence="6">Belongs to the ABC-4 integral membrane protein family.</text>
</comment>
<dbReference type="InterPro" id="IPR003838">
    <property type="entry name" value="ABC3_permease_C"/>
</dbReference>
<evidence type="ECO:0000256" key="6">
    <source>
        <dbReference type="ARBA" id="ARBA00038076"/>
    </source>
</evidence>
<dbReference type="Pfam" id="PF12704">
    <property type="entry name" value="MacB_PCD"/>
    <property type="match status" value="1"/>
</dbReference>
<keyword evidence="4 7" id="KW-1133">Transmembrane helix</keyword>
<organism evidence="10">
    <name type="scientific">Nakamurella sp. A5-74</name>
    <dbReference type="NCBI Taxonomy" id="3158264"/>
    <lineage>
        <taxon>Bacteria</taxon>
        <taxon>Bacillati</taxon>
        <taxon>Actinomycetota</taxon>
        <taxon>Actinomycetes</taxon>
        <taxon>Nakamurellales</taxon>
        <taxon>Nakamurellaceae</taxon>
        <taxon>Nakamurella</taxon>
    </lineage>
</organism>
<evidence type="ECO:0000259" key="8">
    <source>
        <dbReference type="Pfam" id="PF02687"/>
    </source>
</evidence>
<feature type="transmembrane region" description="Helical" evidence="7">
    <location>
        <begin position="21"/>
        <end position="40"/>
    </location>
</feature>
<proteinExistence type="inferred from homology"/>
<feature type="transmembrane region" description="Helical" evidence="7">
    <location>
        <begin position="382"/>
        <end position="402"/>
    </location>
</feature>